<dbReference type="AlphaFoldDB" id="A0AAV5EG15"/>
<gene>
    <name evidence="1" type="primary">gb09080</name>
    <name evidence="1" type="ORF">PR202_gb09080</name>
</gene>
<proteinExistence type="predicted"/>
<dbReference type="Proteomes" id="UP001054889">
    <property type="component" value="Unassembled WGS sequence"/>
</dbReference>
<reference evidence="1" key="1">
    <citation type="journal article" date="2018" name="DNA Res.">
        <title>Multiple hybrid de novo genome assembly of finger millet, an orphan allotetraploid crop.</title>
        <authorList>
            <person name="Hatakeyama M."/>
            <person name="Aluri S."/>
            <person name="Balachadran M.T."/>
            <person name="Sivarajan S.R."/>
            <person name="Patrignani A."/>
            <person name="Gruter S."/>
            <person name="Poveda L."/>
            <person name="Shimizu-Inatsugi R."/>
            <person name="Baeten J."/>
            <person name="Francoijs K.J."/>
            <person name="Nataraja K.N."/>
            <person name="Reddy Y.A.N."/>
            <person name="Phadnis S."/>
            <person name="Ravikumar R.L."/>
            <person name="Schlapbach R."/>
            <person name="Sreeman S.M."/>
            <person name="Shimizu K.K."/>
        </authorList>
    </citation>
    <scope>NUCLEOTIDE SEQUENCE</scope>
</reference>
<organism evidence="1 2">
    <name type="scientific">Eleusine coracana subsp. coracana</name>
    <dbReference type="NCBI Taxonomy" id="191504"/>
    <lineage>
        <taxon>Eukaryota</taxon>
        <taxon>Viridiplantae</taxon>
        <taxon>Streptophyta</taxon>
        <taxon>Embryophyta</taxon>
        <taxon>Tracheophyta</taxon>
        <taxon>Spermatophyta</taxon>
        <taxon>Magnoliopsida</taxon>
        <taxon>Liliopsida</taxon>
        <taxon>Poales</taxon>
        <taxon>Poaceae</taxon>
        <taxon>PACMAD clade</taxon>
        <taxon>Chloridoideae</taxon>
        <taxon>Cynodonteae</taxon>
        <taxon>Eleusininae</taxon>
        <taxon>Eleusine</taxon>
    </lineage>
</organism>
<keyword evidence="2" id="KW-1185">Reference proteome</keyword>
<name>A0AAV5EG15_ELECO</name>
<evidence type="ECO:0000313" key="2">
    <source>
        <dbReference type="Proteomes" id="UP001054889"/>
    </source>
</evidence>
<sequence length="298" mass="33179">MSPRVSEKENDVDGQKYWQTDSVPSRILSDFKNPCALPRNIKVQAQRLPSVLRRVEEAGQLPPKFIHRGTPGRLIGRAHSSYNYSQFVGAMDPTDGKFPKATEMEDEVDEQDCQTAIVASLSPSAQDLDAESYGVFEATKPDSELKKPSVTPRNIRLQRHEQPSGCSKQYSSVTTRNKFDGVPLRKCLTSSAKDIQIAGATKKVAYATTLGGGGGYGDPHPPPFYKCKVCRNRTAFSRLKCCHLLVCDHCGCDCDTEYVEDKKLQFQKDGQQSNKEKLPKVRLQASNNANVVWFKAFL</sequence>
<protein>
    <submittedName>
        <fullName evidence="1">Uncharacterized protein</fullName>
    </submittedName>
</protein>
<evidence type="ECO:0000313" key="1">
    <source>
        <dbReference type="EMBL" id="GJN21590.1"/>
    </source>
</evidence>
<accession>A0AAV5EG15</accession>
<comment type="caution">
    <text evidence="1">The sequence shown here is derived from an EMBL/GenBank/DDBJ whole genome shotgun (WGS) entry which is preliminary data.</text>
</comment>
<dbReference type="EMBL" id="BQKI01000075">
    <property type="protein sequence ID" value="GJN21590.1"/>
    <property type="molecule type" value="Genomic_DNA"/>
</dbReference>
<reference evidence="1" key="2">
    <citation type="submission" date="2021-12" db="EMBL/GenBank/DDBJ databases">
        <title>Resequencing data analysis of finger millet.</title>
        <authorList>
            <person name="Hatakeyama M."/>
            <person name="Aluri S."/>
            <person name="Balachadran M.T."/>
            <person name="Sivarajan S.R."/>
            <person name="Poveda L."/>
            <person name="Shimizu-Inatsugi R."/>
            <person name="Schlapbach R."/>
            <person name="Sreeman S.M."/>
            <person name="Shimizu K.K."/>
        </authorList>
    </citation>
    <scope>NUCLEOTIDE SEQUENCE</scope>
</reference>